<evidence type="ECO:0000256" key="2">
    <source>
        <dbReference type="ARBA" id="ARBA00023015"/>
    </source>
</evidence>
<dbReference type="Gene3D" id="1.10.10.10">
    <property type="entry name" value="Winged helix-like DNA-binding domain superfamily/Winged helix DNA-binding domain"/>
    <property type="match status" value="1"/>
</dbReference>
<evidence type="ECO:0000313" key="7">
    <source>
        <dbReference type="Proteomes" id="UP000591071"/>
    </source>
</evidence>
<dbReference type="InterPro" id="IPR005119">
    <property type="entry name" value="LysR_subst-bd"/>
</dbReference>
<keyword evidence="2" id="KW-0805">Transcription regulation</keyword>
<evidence type="ECO:0000256" key="4">
    <source>
        <dbReference type="ARBA" id="ARBA00023163"/>
    </source>
</evidence>
<dbReference type="GO" id="GO:0003700">
    <property type="term" value="F:DNA-binding transcription factor activity"/>
    <property type="evidence" value="ECO:0007669"/>
    <property type="project" value="InterPro"/>
</dbReference>
<dbReference type="PRINTS" id="PR00039">
    <property type="entry name" value="HTHLYSR"/>
</dbReference>
<dbReference type="PROSITE" id="PS50931">
    <property type="entry name" value="HTH_LYSR"/>
    <property type="match status" value="1"/>
</dbReference>
<protein>
    <submittedName>
        <fullName evidence="6">LysR family transcriptional regulator</fullName>
    </submittedName>
</protein>
<dbReference type="PANTHER" id="PTHR30419">
    <property type="entry name" value="HTH-TYPE TRANSCRIPTIONAL REGULATOR YBHD"/>
    <property type="match status" value="1"/>
</dbReference>
<dbReference type="SUPFAM" id="SSF46785">
    <property type="entry name" value="Winged helix' DNA-binding domain"/>
    <property type="match status" value="1"/>
</dbReference>
<accession>A0A848BRD7</accession>
<comment type="similarity">
    <text evidence="1">Belongs to the LysR transcriptional regulatory family.</text>
</comment>
<dbReference type="AlphaFoldDB" id="A0A848BRD7"/>
<reference evidence="6 7" key="1">
    <citation type="submission" date="2020-04" db="EMBL/GenBank/DDBJ databases">
        <authorList>
            <person name="Hitch T.C.A."/>
            <person name="Wylensek D."/>
            <person name="Clavel T."/>
        </authorList>
    </citation>
    <scope>NUCLEOTIDE SEQUENCE [LARGE SCALE GENOMIC DNA]</scope>
    <source>
        <strain evidence="6 7">Oil-RF-744-FAT-WT-6-1</strain>
    </source>
</reference>
<feature type="domain" description="HTH lysR-type" evidence="5">
    <location>
        <begin position="1"/>
        <end position="60"/>
    </location>
</feature>
<dbReference type="Gene3D" id="3.40.190.290">
    <property type="match status" value="1"/>
</dbReference>
<proteinExistence type="inferred from homology"/>
<evidence type="ECO:0000313" key="6">
    <source>
        <dbReference type="EMBL" id="NME27408.1"/>
    </source>
</evidence>
<dbReference type="Pfam" id="PF00126">
    <property type="entry name" value="HTH_1"/>
    <property type="match status" value="1"/>
</dbReference>
<evidence type="ECO:0000256" key="1">
    <source>
        <dbReference type="ARBA" id="ARBA00009437"/>
    </source>
</evidence>
<keyword evidence="3" id="KW-0238">DNA-binding</keyword>
<dbReference type="Pfam" id="PF03466">
    <property type="entry name" value="LysR_substrate"/>
    <property type="match status" value="1"/>
</dbReference>
<dbReference type="InterPro" id="IPR036388">
    <property type="entry name" value="WH-like_DNA-bd_sf"/>
</dbReference>
<dbReference type="SUPFAM" id="SSF53850">
    <property type="entry name" value="Periplasmic binding protein-like II"/>
    <property type="match status" value="1"/>
</dbReference>
<dbReference type="CDD" id="cd05466">
    <property type="entry name" value="PBP2_LTTR_substrate"/>
    <property type="match status" value="1"/>
</dbReference>
<evidence type="ECO:0000256" key="3">
    <source>
        <dbReference type="ARBA" id="ARBA00023125"/>
    </source>
</evidence>
<dbReference type="RefSeq" id="WP_075581583.1">
    <property type="nucleotide sequence ID" value="NZ_JABAFG010000002.1"/>
</dbReference>
<comment type="caution">
    <text evidence="6">The sequence shown here is derived from an EMBL/GenBank/DDBJ whole genome shotgun (WGS) entry which is preliminary data.</text>
</comment>
<gene>
    <name evidence="6" type="ORF">HF872_02020</name>
</gene>
<dbReference type="EMBL" id="JABAFG010000002">
    <property type="protein sequence ID" value="NME27408.1"/>
    <property type="molecule type" value="Genomic_DNA"/>
</dbReference>
<dbReference type="GO" id="GO:0005829">
    <property type="term" value="C:cytosol"/>
    <property type="evidence" value="ECO:0007669"/>
    <property type="project" value="TreeGrafter"/>
</dbReference>
<dbReference type="PANTHER" id="PTHR30419:SF8">
    <property type="entry name" value="NITROGEN ASSIMILATION TRANSCRIPTIONAL ACTIVATOR-RELATED"/>
    <property type="match status" value="1"/>
</dbReference>
<evidence type="ECO:0000259" key="5">
    <source>
        <dbReference type="PROSITE" id="PS50931"/>
    </source>
</evidence>
<organism evidence="6 7">
    <name type="scientific">Megasphaera hexanoica</name>
    <dbReference type="NCBI Taxonomy" id="1675036"/>
    <lineage>
        <taxon>Bacteria</taxon>
        <taxon>Bacillati</taxon>
        <taxon>Bacillota</taxon>
        <taxon>Negativicutes</taxon>
        <taxon>Veillonellales</taxon>
        <taxon>Veillonellaceae</taxon>
        <taxon>Megasphaera</taxon>
    </lineage>
</organism>
<sequence>MHIHDIEAFLTVVQTRNISRAAEQLYVSQTAITHRLQNLEAELGVTLLERGRGIKEISLTPSGQDFMPIAHRWAALWKELDHFKEEGEKLSLSFGSVQYLNDFIFPPLFQKLLNHQPKIHLSLHTEHTAELYPLLERREIDVAIAWRNIKYPDILCTPWKKTPLVVLKSSTTSDKGISTIDNTDLNPQDEIYVPWTPEFKNWHDDHWPSDIYSSPTLLTGAPLTLQVLKNSGRWSIVPLGMAQYAFSLGGFTYSYLSDSPAPLTAYIIQHKKPRPTTQRSLSIFFKYLQEFSLNIDRQALAYKV</sequence>
<dbReference type="InterPro" id="IPR050950">
    <property type="entry name" value="HTH-type_LysR_regulators"/>
</dbReference>
<dbReference type="InterPro" id="IPR000847">
    <property type="entry name" value="LysR_HTH_N"/>
</dbReference>
<name>A0A848BRD7_9FIRM</name>
<dbReference type="InterPro" id="IPR036390">
    <property type="entry name" value="WH_DNA-bd_sf"/>
</dbReference>
<dbReference type="GO" id="GO:0003677">
    <property type="term" value="F:DNA binding"/>
    <property type="evidence" value="ECO:0007669"/>
    <property type="project" value="UniProtKB-KW"/>
</dbReference>
<dbReference type="Proteomes" id="UP000591071">
    <property type="component" value="Unassembled WGS sequence"/>
</dbReference>
<keyword evidence="4" id="KW-0804">Transcription</keyword>